<evidence type="ECO:0000256" key="4">
    <source>
        <dbReference type="ARBA" id="ARBA00023125"/>
    </source>
</evidence>
<dbReference type="GO" id="GO:0003677">
    <property type="term" value="F:DNA binding"/>
    <property type="evidence" value="ECO:0007669"/>
    <property type="project" value="UniProtKB-KW"/>
</dbReference>
<dbReference type="InterPro" id="IPR013325">
    <property type="entry name" value="RNA_pol_sigma_r2"/>
</dbReference>
<dbReference type="InterPro" id="IPR036388">
    <property type="entry name" value="WH-like_DNA-bd_sf"/>
</dbReference>
<dbReference type="InterPro" id="IPR007627">
    <property type="entry name" value="RNA_pol_sigma70_r2"/>
</dbReference>
<keyword evidence="3" id="KW-0731">Sigma factor</keyword>
<dbReference type="SUPFAM" id="SSF88946">
    <property type="entry name" value="Sigma2 domain of RNA polymerase sigma factors"/>
    <property type="match status" value="1"/>
</dbReference>
<dbReference type="InterPro" id="IPR014284">
    <property type="entry name" value="RNA_pol_sigma-70_dom"/>
</dbReference>
<dbReference type="Gene3D" id="1.10.10.10">
    <property type="entry name" value="Winged helix-like DNA-binding domain superfamily/Winged helix DNA-binding domain"/>
    <property type="match status" value="1"/>
</dbReference>
<dbReference type="PANTHER" id="PTHR43133:SF50">
    <property type="entry name" value="ECF RNA POLYMERASE SIGMA FACTOR SIGM"/>
    <property type="match status" value="1"/>
</dbReference>
<keyword evidence="2" id="KW-0805">Transcription regulation</keyword>
<reference evidence="7 8" key="1">
    <citation type="submission" date="2021-01" db="EMBL/GenBank/DDBJ databases">
        <title>Whole genome shotgun sequence of Catellatospora chokoriensis NBRC 107358.</title>
        <authorList>
            <person name="Komaki H."/>
            <person name="Tamura T."/>
        </authorList>
    </citation>
    <scope>NUCLEOTIDE SEQUENCE [LARGE SCALE GENOMIC DNA]</scope>
    <source>
        <strain evidence="7 8">NBRC 107358</strain>
    </source>
</reference>
<organism evidence="7 8">
    <name type="scientific">Catellatospora chokoriensis</name>
    <dbReference type="NCBI Taxonomy" id="310353"/>
    <lineage>
        <taxon>Bacteria</taxon>
        <taxon>Bacillati</taxon>
        <taxon>Actinomycetota</taxon>
        <taxon>Actinomycetes</taxon>
        <taxon>Micromonosporales</taxon>
        <taxon>Micromonosporaceae</taxon>
        <taxon>Catellatospora</taxon>
    </lineage>
</organism>
<evidence type="ECO:0000256" key="5">
    <source>
        <dbReference type="ARBA" id="ARBA00023163"/>
    </source>
</evidence>
<dbReference type="Pfam" id="PF04542">
    <property type="entry name" value="Sigma70_r2"/>
    <property type="match status" value="1"/>
</dbReference>
<dbReference type="CDD" id="cd06171">
    <property type="entry name" value="Sigma70_r4"/>
    <property type="match status" value="1"/>
</dbReference>
<dbReference type="Gene3D" id="1.10.1740.10">
    <property type="match status" value="1"/>
</dbReference>
<dbReference type="SMART" id="SM00421">
    <property type="entry name" value="HTH_LUXR"/>
    <property type="match status" value="1"/>
</dbReference>
<evidence type="ECO:0000259" key="6">
    <source>
        <dbReference type="SMART" id="SM00421"/>
    </source>
</evidence>
<evidence type="ECO:0000256" key="3">
    <source>
        <dbReference type="ARBA" id="ARBA00023082"/>
    </source>
</evidence>
<keyword evidence="5" id="KW-0804">Transcription</keyword>
<accession>A0A8J3K0W2</accession>
<dbReference type="Pfam" id="PF08281">
    <property type="entry name" value="Sigma70_r4_2"/>
    <property type="match status" value="1"/>
</dbReference>
<dbReference type="RefSeq" id="WP_239120791.1">
    <property type="nucleotide sequence ID" value="NZ_BAAALB010000029.1"/>
</dbReference>
<dbReference type="SUPFAM" id="SSF88659">
    <property type="entry name" value="Sigma3 and sigma4 domains of RNA polymerase sigma factors"/>
    <property type="match status" value="1"/>
</dbReference>
<dbReference type="InterPro" id="IPR000792">
    <property type="entry name" value="Tscrpt_reg_LuxR_C"/>
</dbReference>
<dbReference type="NCBIfam" id="TIGR02937">
    <property type="entry name" value="sigma70-ECF"/>
    <property type="match status" value="1"/>
</dbReference>
<dbReference type="InterPro" id="IPR013249">
    <property type="entry name" value="RNA_pol_sigma70_r4_t2"/>
</dbReference>
<dbReference type="Proteomes" id="UP000619293">
    <property type="component" value="Unassembled WGS sequence"/>
</dbReference>
<dbReference type="AlphaFoldDB" id="A0A8J3K0W2"/>
<evidence type="ECO:0000256" key="1">
    <source>
        <dbReference type="ARBA" id="ARBA00010641"/>
    </source>
</evidence>
<dbReference type="GO" id="GO:0016987">
    <property type="term" value="F:sigma factor activity"/>
    <property type="evidence" value="ECO:0007669"/>
    <property type="project" value="UniProtKB-KW"/>
</dbReference>
<dbReference type="InterPro" id="IPR039425">
    <property type="entry name" value="RNA_pol_sigma-70-like"/>
</dbReference>
<dbReference type="InterPro" id="IPR013324">
    <property type="entry name" value="RNA_pol_sigma_r3/r4-like"/>
</dbReference>
<proteinExistence type="inferred from homology"/>
<evidence type="ECO:0000256" key="2">
    <source>
        <dbReference type="ARBA" id="ARBA00023015"/>
    </source>
</evidence>
<comment type="caution">
    <text evidence="7">The sequence shown here is derived from an EMBL/GenBank/DDBJ whole genome shotgun (WGS) entry which is preliminary data.</text>
</comment>
<keyword evidence="4" id="KW-0238">DNA-binding</keyword>
<evidence type="ECO:0000313" key="8">
    <source>
        <dbReference type="Proteomes" id="UP000619293"/>
    </source>
</evidence>
<keyword evidence="8" id="KW-1185">Reference proteome</keyword>
<gene>
    <name evidence="7" type="ORF">Cch02nite_54680</name>
</gene>
<dbReference type="EMBL" id="BONG01000040">
    <property type="protein sequence ID" value="GIF92024.1"/>
    <property type="molecule type" value="Genomic_DNA"/>
</dbReference>
<sequence>MDDFAEFYLSGKDTVFRAVLAAGGDRAGAEDAVAEAYARAYARWETVREHPNPLAWVLRVALNVRRSVWRRLRREVLGDPPEQSAAGLEPDGGLRRELAGLPRRQREVVALRLLADLSVAETAALLGVTEGTVNTHLHRAVQALRHQLRPARRVAHEPIPEVA</sequence>
<name>A0A8J3K0W2_9ACTN</name>
<dbReference type="GO" id="GO:0006352">
    <property type="term" value="P:DNA-templated transcription initiation"/>
    <property type="evidence" value="ECO:0007669"/>
    <property type="project" value="InterPro"/>
</dbReference>
<feature type="domain" description="HTH luxR-type" evidence="6">
    <location>
        <begin position="98"/>
        <end position="154"/>
    </location>
</feature>
<protein>
    <recommendedName>
        <fullName evidence="6">HTH luxR-type domain-containing protein</fullName>
    </recommendedName>
</protein>
<evidence type="ECO:0000313" key="7">
    <source>
        <dbReference type="EMBL" id="GIF92024.1"/>
    </source>
</evidence>
<comment type="similarity">
    <text evidence="1">Belongs to the sigma-70 factor family. ECF subfamily.</text>
</comment>
<dbReference type="PANTHER" id="PTHR43133">
    <property type="entry name" value="RNA POLYMERASE ECF-TYPE SIGMA FACTO"/>
    <property type="match status" value="1"/>
</dbReference>